<proteinExistence type="predicted"/>
<evidence type="ECO:0000313" key="2">
    <source>
        <dbReference type="Proteomes" id="UP000183038"/>
    </source>
</evidence>
<accession>A0A1H4RBQ1</accession>
<sequence length="73" mass="8292">MQKHNEHGMAVNSDFGVNAASEKIPKMSNQKVFVVKNTETVIWDFLEITVSAKYTKKKGFTFGIILYQNLILV</sequence>
<dbReference type="Proteomes" id="UP000183038">
    <property type="component" value="Unassembled WGS sequence"/>
</dbReference>
<dbReference type="EMBL" id="FNTB01000001">
    <property type="protein sequence ID" value="SEC29287.1"/>
    <property type="molecule type" value="Genomic_DNA"/>
</dbReference>
<name>A0A1H4RBQ1_9FLAO</name>
<gene>
    <name evidence="1" type="ORF">SAMN05192540_2819</name>
</gene>
<reference evidence="1 2" key="1">
    <citation type="submission" date="2016-10" db="EMBL/GenBank/DDBJ databases">
        <authorList>
            <person name="de Groot N.N."/>
        </authorList>
    </citation>
    <scope>NUCLEOTIDE SEQUENCE [LARGE SCALE GENOMIC DNA]</scope>
    <source>
        <strain evidence="1 2">MAR_2009_71</strain>
    </source>
</reference>
<protein>
    <submittedName>
        <fullName evidence="1">Uncharacterized protein</fullName>
    </submittedName>
</protein>
<evidence type="ECO:0000313" key="1">
    <source>
        <dbReference type="EMBL" id="SEC29287.1"/>
    </source>
</evidence>
<dbReference type="AlphaFoldDB" id="A0A1H4RBQ1"/>
<organism evidence="1 2">
    <name type="scientific">Maribacter dokdonensis</name>
    <dbReference type="NCBI Taxonomy" id="320912"/>
    <lineage>
        <taxon>Bacteria</taxon>
        <taxon>Pseudomonadati</taxon>
        <taxon>Bacteroidota</taxon>
        <taxon>Flavobacteriia</taxon>
        <taxon>Flavobacteriales</taxon>
        <taxon>Flavobacteriaceae</taxon>
        <taxon>Maribacter</taxon>
    </lineage>
</organism>